<evidence type="ECO:0000313" key="2">
    <source>
        <dbReference type="EMBL" id="SHG61518.1"/>
    </source>
</evidence>
<protein>
    <submittedName>
        <fullName evidence="2">Ala-tRNA(Pro) deacylase</fullName>
    </submittedName>
</protein>
<evidence type="ECO:0000313" key="3">
    <source>
        <dbReference type="Proteomes" id="UP000190675"/>
    </source>
</evidence>
<dbReference type="InterPro" id="IPR007214">
    <property type="entry name" value="YbaK/aa-tRNA-synth-assoc-dom"/>
</dbReference>
<accession>A0A1M5L940</accession>
<dbReference type="CDD" id="cd04332">
    <property type="entry name" value="YbaK_like"/>
    <property type="match status" value="1"/>
</dbReference>
<dbReference type="PANTHER" id="PTHR30411:SF9">
    <property type="entry name" value="MULTIFUNCTIONAL SER_THR-TRNA DEACYLASE PROXP-Y"/>
    <property type="match status" value="1"/>
</dbReference>
<gene>
    <name evidence="2" type="ORF">SAMN05444169_3339</name>
</gene>
<dbReference type="Gene3D" id="3.90.960.10">
    <property type="entry name" value="YbaK/aminoacyl-tRNA synthetase-associated domain"/>
    <property type="match status" value="1"/>
</dbReference>
<dbReference type="Proteomes" id="UP000190675">
    <property type="component" value="Chromosome I"/>
</dbReference>
<dbReference type="EMBL" id="LT670818">
    <property type="protein sequence ID" value="SHG61518.1"/>
    <property type="molecule type" value="Genomic_DNA"/>
</dbReference>
<evidence type="ECO:0000259" key="1">
    <source>
        <dbReference type="Pfam" id="PF04073"/>
    </source>
</evidence>
<name>A0A1M5L940_9BRAD</name>
<dbReference type="InterPro" id="IPR036754">
    <property type="entry name" value="YbaK/aa-tRNA-synt-asso_dom_sf"/>
</dbReference>
<dbReference type="GO" id="GO:0002161">
    <property type="term" value="F:aminoacyl-tRNA deacylase activity"/>
    <property type="evidence" value="ECO:0007669"/>
    <property type="project" value="InterPro"/>
</dbReference>
<dbReference type="Pfam" id="PF04073">
    <property type="entry name" value="tRNA_edit"/>
    <property type="match status" value="1"/>
</dbReference>
<reference evidence="2 3" key="1">
    <citation type="submission" date="2016-11" db="EMBL/GenBank/DDBJ databases">
        <authorList>
            <person name="Jaros S."/>
            <person name="Januszkiewicz K."/>
            <person name="Wedrychowicz H."/>
        </authorList>
    </citation>
    <scope>NUCLEOTIDE SEQUENCE [LARGE SCALE GENOMIC DNA]</scope>
    <source>
        <strain evidence="2 3">GAS242</strain>
    </source>
</reference>
<dbReference type="AlphaFoldDB" id="A0A1M5L940"/>
<dbReference type="RefSeq" id="WP_079566900.1">
    <property type="nucleotide sequence ID" value="NZ_LT670818.1"/>
</dbReference>
<feature type="domain" description="YbaK/aminoacyl-tRNA synthetase-associated" evidence="1">
    <location>
        <begin position="23"/>
        <end position="143"/>
    </location>
</feature>
<sequence length="167" mass="18506">MSIAPTLQRYLTAENVQYDVIPHDPTMSSVRTAEACRISGDRLAKAIVLRRNDGYMLAVLPASHHLRLSDLRDQLGDNVELATESEIDPLFPDCAHGAVPPLGHCYTLPLIVDDSIEAQPEIYMEAGDHETLLHISHAQFARLMGNVRRGRFSEKPPHSISSSIVWG</sequence>
<dbReference type="SUPFAM" id="SSF55826">
    <property type="entry name" value="YbaK/ProRS associated domain"/>
    <property type="match status" value="1"/>
</dbReference>
<organism evidence="2 3">
    <name type="scientific">Bradyrhizobium erythrophlei</name>
    <dbReference type="NCBI Taxonomy" id="1437360"/>
    <lineage>
        <taxon>Bacteria</taxon>
        <taxon>Pseudomonadati</taxon>
        <taxon>Pseudomonadota</taxon>
        <taxon>Alphaproteobacteria</taxon>
        <taxon>Hyphomicrobiales</taxon>
        <taxon>Nitrobacteraceae</taxon>
        <taxon>Bradyrhizobium</taxon>
    </lineage>
</organism>
<dbReference type="PANTHER" id="PTHR30411">
    <property type="entry name" value="CYTOPLASMIC PROTEIN"/>
    <property type="match status" value="1"/>
</dbReference>
<proteinExistence type="predicted"/>